<dbReference type="EMBL" id="KQ971372">
    <property type="protein sequence ID" value="EFA10685.2"/>
    <property type="molecule type" value="Genomic_DNA"/>
</dbReference>
<dbReference type="InterPro" id="IPR018152">
    <property type="entry name" value="SOD_Cu/Zn_BS"/>
</dbReference>
<feature type="domain" description="Superoxide dismutase copper/zinc binding" evidence="10">
    <location>
        <begin position="31"/>
        <end position="163"/>
    </location>
</feature>
<dbReference type="Gene3D" id="2.60.40.200">
    <property type="entry name" value="Superoxide dismutase, copper/zinc binding domain"/>
    <property type="match status" value="1"/>
</dbReference>
<feature type="chain" id="PRO_5007310876" description="Superoxide dismutase [Cu-Zn]" evidence="9">
    <location>
        <begin position="17"/>
        <end position="204"/>
    </location>
</feature>
<proteinExistence type="inferred from homology"/>
<evidence type="ECO:0000313" key="12">
    <source>
        <dbReference type="Proteomes" id="UP000007266"/>
    </source>
</evidence>
<dbReference type="PANTHER" id="PTHR10003">
    <property type="entry name" value="SUPEROXIDE DISMUTASE CU-ZN -RELATED"/>
    <property type="match status" value="1"/>
</dbReference>
<evidence type="ECO:0000256" key="9">
    <source>
        <dbReference type="SAM" id="SignalP"/>
    </source>
</evidence>
<dbReference type="CDD" id="cd00305">
    <property type="entry name" value="Cu-Zn_Superoxide_Dismutase"/>
    <property type="match status" value="1"/>
</dbReference>
<evidence type="ECO:0000256" key="4">
    <source>
        <dbReference type="ARBA" id="ARBA00022862"/>
    </source>
</evidence>
<dbReference type="SMR" id="D6X0S2"/>
<evidence type="ECO:0000256" key="1">
    <source>
        <dbReference type="ARBA" id="ARBA00010457"/>
    </source>
</evidence>
<keyword evidence="5 8" id="KW-0560">Oxidoreductase</keyword>
<dbReference type="KEGG" id="tca:659556"/>
<evidence type="ECO:0000256" key="3">
    <source>
        <dbReference type="ARBA" id="ARBA00022833"/>
    </source>
</evidence>
<dbReference type="GO" id="GO:0004784">
    <property type="term" value="F:superoxide dismutase activity"/>
    <property type="evidence" value="ECO:0000318"/>
    <property type="project" value="GO_Central"/>
</dbReference>
<dbReference type="SUPFAM" id="SSF49329">
    <property type="entry name" value="Cu,Zn superoxide dismutase-like"/>
    <property type="match status" value="1"/>
</dbReference>
<comment type="catalytic activity">
    <reaction evidence="7 8">
        <text>2 superoxide + 2 H(+) = H2O2 + O2</text>
        <dbReference type="Rhea" id="RHEA:20696"/>
        <dbReference type="ChEBI" id="CHEBI:15378"/>
        <dbReference type="ChEBI" id="CHEBI:15379"/>
        <dbReference type="ChEBI" id="CHEBI:16240"/>
        <dbReference type="ChEBI" id="CHEBI:18421"/>
        <dbReference type="EC" id="1.15.1.1"/>
    </reaction>
</comment>
<evidence type="ECO:0000313" key="11">
    <source>
        <dbReference type="EMBL" id="EFA10685.2"/>
    </source>
</evidence>
<name>D6X0S2_TRICA</name>
<dbReference type="AlphaFoldDB" id="D6X0S2"/>
<protein>
    <recommendedName>
        <fullName evidence="8">Superoxide dismutase [Cu-Zn]</fullName>
        <ecNumber evidence="8">1.15.1.1</ecNumber>
    </recommendedName>
</protein>
<dbReference type="Pfam" id="PF00080">
    <property type="entry name" value="Sod_Cu"/>
    <property type="match status" value="1"/>
</dbReference>
<dbReference type="PRINTS" id="PR00068">
    <property type="entry name" value="CUZNDISMTASE"/>
</dbReference>
<dbReference type="Proteomes" id="UP000007266">
    <property type="component" value="Linkage group 9"/>
</dbReference>
<dbReference type="eggNOG" id="KOG0441">
    <property type="taxonomic scope" value="Eukaryota"/>
</dbReference>
<comment type="cofactor">
    <cofactor evidence="8">
        <name>Zn(2+)</name>
        <dbReference type="ChEBI" id="CHEBI:29105"/>
    </cofactor>
    <text evidence="8">Binds 1 zinc ion per subunit.</text>
</comment>
<dbReference type="InterPro" id="IPR036423">
    <property type="entry name" value="SOD-like_Cu/Zn_dom_sf"/>
</dbReference>
<dbReference type="GO" id="GO:0005507">
    <property type="term" value="F:copper ion binding"/>
    <property type="evidence" value="ECO:0000318"/>
    <property type="project" value="GO_Central"/>
</dbReference>
<evidence type="ECO:0000256" key="8">
    <source>
        <dbReference type="RuleBase" id="RU000393"/>
    </source>
</evidence>
<reference evidence="11 12" key="1">
    <citation type="journal article" date="2008" name="Nature">
        <title>The genome of the model beetle and pest Tribolium castaneum.</title>
        <authorList>
            <consortium name="Tribolium Genome Sequencing Consortium"/>
            <person name="Richards S."/>
            <person name="Gibbs R.A."/>
            <person name="Weinstock G.M."/>
            <person name="Brown S.J."/>
            <person name="Denell R."/>
            <person name="Beeman R.W."/>
            <person name="Gibbs R."/>
            <person name="Beeman R.W."/>
            <person name="Brown S.J."/>
            <person name="Bucher G."/>
            <person name="Friedrich M."/>
            <person name="Grimmelikhuijzen C.J."/>
            <person name="Klingler M."/>
            <person name="Lorenzen M."/>
            <person name="Richards S."/>
            <person name="Roth S."/>
            <person name="Schroder R."/>
            <person name="Tautz D."/>
            <person name="Zdobnov E.M."/>
            <person name="Muzny D."/>
            <person name="Gibbs R.A."/>
            <person name="Weinstock G.M."/>
            <person name="Attaway T."/>
            <person name="Bell S."/>
            <person name="Buhay C.J."/>
            <person name="Chandrabose M.N."/>
            <person name="Chavez D."/>
            <person name="Clerk-Blankenburg K.P."/>
            <person name="Cree A."/>
            <person name="Dao M."/>
            <person name="Davis C."/>
            <person name="Chacko J."/>
            <person name="Dinh H."/>
            <person name="Dugan-Rocha S."/>
            <person name="Fowler G."/>
            <person name="Garner T.T."/>
            <person name="Garnes J."/>
            <person name="Gnirke A."/>
            <person name="Hawes A."/>
            <person name="Hernandez J."/>
            <person name="Hines S."/>
            <person name="Holder M."/>
            <person name="Hume J."/>
            <person name="Jhangiani S.N."/>
            <person name="Joshi V."/>
            <person name="Khan Z.M."/>
            <person name="Jackson L."/>
            <person name="Kovar C."/>
            <person name="Kowis A."/>
            <person name="Lee S."/>
            <person name="Lewis L.R."/>
            <person name="Margolis J."/>
            <person name="Morgan M."/>
            <person name="Nazareth L.V."/>
            <person name="Nguyen N."/>
            <person name="Okwuonu G."/>
            <person name="Parker D."/>
            <person name="Richards S."/>
            <person name="Ruiz S.J."/>
            <person name="Santibanez J."/>
            <person name="Savard J."/>
            <person name="Scherer S.E."/>
            <person name="Schneider B."/>
            <person name="Sodergren E."/>
            <person name="Tautz D."/>
            <person name="Vattahil S."/>
            <person name="Villasana D."/>
            <person name="White C.S."/>
            <person name="Wright R."/>
            <person name="Park Y."/>
            <person name="Beeman R.W."/>
            <person name="Lord J."/>
            <person name="Oppert B."/>
            <person name="Lorenzen M."/>
            <person name="Brown S."/>
            <person name="Wang L."/>
            <person name="Savard J."/>
            <person name="Tautz D."/>
            <person name="Richards S."/>
            <person name="Weinstock G."/>
            <person name="Gibbs R.A."/>
            <person name="Liu Y."/>
            <person name="Worley K."/>
            <person name="Weinstock G."/>
            <person name="Elsik C.G."/>
            <person name="Reese J.T."/>
            <person name="Elhaik E."/>
            <person name="Landan G."/>
            <person name="Graur D."/>
            <person name="Arensburger P."/>
            <person name="Atkinson P."/>
            <person name="Beeman R.W."/>
            <person name="Beidler J."/>
            <person name="Brown S.J."/>
            <person name="Demuth J.P."/>
            <person name="Drury D.W."/>
            <person name="Du Y.Z."/>
            <person name="Fujiwara H."/>
            <person name="Lorenzen M."/>
            <person name="Maselli V."/>
            <person name="Osanai M."/>
            <person name="Park Y."/>
            <person name="Robertson H.M."/>
            <person name="Tu Z."/>
            <person name="Wang J.J."/>
            <person name="Wang S."/>
            <person name="Richards S."/>
            <person name="Song H."/>
            <person name="Zhang L."/>
            <person name="Sodergren E."/>
            <person name="Werner D."/>
            <person name="Stanke M."/>
            <person name="Morgenstern B."/>
            <person name="Solovyev V."/>
            <person name="Kosarev P."/>
            <person name="Brown G."/>
            <person name="Chen H.C."/>
            <person name="Ermolaeva O."/>
            <person name="Hlavina W."/>
            <person name="Kapustin Y."/>
            <person name="Kiryutin B."/>
            <person name="Kitts P."/>
            <person name="Maglott D."/>
            <person name="Pruitt K."/>
            <person name="Sapojnikov V."/>
            <person name="Souvorov A."/>
            <person name="Mackey A.J."/>
            <person name="Waterhouse R.M."/>
            <person name="Wyder S."/>
            <person name="Zdobnov E.M."/>
            <person name="Zdobnov E.M."/>
            <person name="Wyder S."/>
            <person name="Kriventseva E.V."/>
            <person name="Kadowaki T."/>
            <person name="Bork P."/>
            <person name="Aranda M."/>
            <person name="Bao R."/>
            <person name="Beermann A."/>
            <person name="Berns N."/>
            <person name="Bolognesi R."/>
            <person name="Bonneton F."/>
            <person name="Bopp D."/>
            <person name="Brown S.J."/>
            <person name="Bucher G."/>
            <person name="Butts T."/>
            <person name="Chaumot A."/>
            <person name="Denell R.E."/>
            <person name="Ferrier D.E."/>
            <person name="Friedrich M."/>
            <person name="Gordon C.M."/>
            <person name="Jindra M."/>
            <person name="Klingler M."/>
            <person name="Lan Q."/>
            <person name="Lattorff H.M."/>
            <person name="Laudet V."/>
            <person name="von Levetsow C."/>
            <person name="Liu Z."/>
            <person name="Lutz R."/>
            <person name="Lynch J.A."/>
            <person name="da Fonseca R.N."/>
            <person name="Posnien N."/>
            <person name="Reuter R."/>
            <person name="Roth S."/>
            <person name="Savard J."/>
            <person name="Schinko J.B."/>
            <person name="Schmitt C."/>
            <person name="Schoppmeier M."/>
            <person name="Schroder R."/>
            <person name="Shippy T.D."/>
            <person name="Simonnet F."/>
            <person name="Marques-Souza H."/>
            <person name="Tautz D."/>
            <person name="Tomoyasu Y."/>
            <person name="Trauner J."/>
            <person name="Van der Zee M."/>
            <person name="Vervoort M."/>
            <person name="Wittkopp N."/>
            <person name="Wimmer E.A."/>
            <person name="Yang X."/>
            <person name="Jones A.K."/>
            <person name="Sattelle D.B."/>
            <person name="Ebert P.R."/>
            <person name="Nelson D."/>
            <person name="Scott J.G."/>
            <person name="Beeman R.W."/>
            <person name="Muthukrishnan S."/>
            <person name="Kramer K.J."/>
            <person name="Arakane Y."/>
            <person name="Beeman R.W."/>
            <person name="Zhu Q."/>
            <person name="Hogenkamp D."/>
            <person name="Dixit R."/>
            <person name="Oppert B."/>
            <person name="Jiang H."/>
            <person name="Zou Z."/>
            <person name="Marshall J."/>
            <person name="Elpidina E."/>
            <person name="Vinokurov K."/>
            <person name="Oppert C."/>
            <person name="Zou Z."/>
            <person name="Evans J."/>
            <person name="Lu Z."/>
            <person name="Zhao P."/>
            <person name="Sumathipala N."/>
            <person name="Altincicek B."/>
            <person name="Vilcinskas A."/>
            <person name="Williams M."/>
            <person name="Hultmark D."/>
            <person name="Hetru C."/>
            <person name="Jiang H."/>
            <person name="Grimmelikhuijzen C.J."/>
            <person name="Hauser F."/>
            <person name="Cazzamali G."/>
            <person name="Williamson M."/>
            <person name="Park Y."/>
            <person name="Li B."/>
            <person name="Tanaka Y."/>
            <person name="Predel R."/>
            <person name="Neupert S."/>
            <person name="Schachtner J."/>
            <person name="Verleyen P."/>
            <person name="Raible F."/>
            <person name="Bork P."/>
            <person name="Friedrich M."/>
            <person name="Walden K.K."/>
            <person name="Robertson H.M."/>
            <person name="Angeli S."/>
            <person name="Foret S."/>
            <person name="Bucher G."/>
            <person name="Schuetz S."/>
            <person name="Maleszka R."/>
            <person name="Wimmer E.A."/>
            <person name="Beeman R.W."/>
            <person name="Lorenzen M."/>
            <person name="Tomoyasu Y."/>
            <person name="Miller S.C."/>
            <person name="Grossmann D."/>
            <person name="Bucher G."/>
        </authorList>
    </citation>
    <scope>NUCLEOTIDE SEQUENCE [LARGE SCALE GENOMIC DNA]</scope>
    <source>
        <strain evidence="11 12">Georgia GA2</strain>
    </source>
</reference>
<dbReference type="EC" id="1.15.1.1" evidence="8"/>
<dbReference type="InterPro" id="IPR001424">
    <property type="entry name" value="SOD_Cu_Zn_dom"/>
</dbReference>
<evidence type="ECO:0000259" key="10">
    <source>
        <dbReference type="Pfam" id="PF00080"/>
    </source>
</evidence>
<comment type="cofactor">
    <cofactor evidence="8">
        <name>Cu cation</name>
        <dbReference type="ChEBI" id="CHEBI:23378"/>
    </cofactor>
    <text evidence="8">Binds 1 copper ion per subunit.</text>
</comment>
<dbReference type="InterPro" id="IPR024134">
    <property type="entry name" value="SOD_Cu/Zn_/chaperone"/>
</dbReference>
<dbReference type="FunFam" id="2.60.40.200:FF:000001">
    <property type="entry name" value="Superoxide dismutase [Cu-Zn]"/>
    <property type="match status" value="1"/>
</dbReference>
<keyword evidence="4" id="KW-0049">Antioxidant</keyword>
<organism evidence="11 12">
    <name type="scientific">Tribolium castaneum</name>
    <name type="common">Red flour beetle</name>
    <dbReference type="NCBI Taxonomy" id="7070"/>
    <lineage>
        <taxon>Eukaryota</taxon>
        <taxon>Metazoa</taxon>
        <taxon>Ecdysozoa</taxon>
        <taxon>Arthropoda</taxon>
        <taxon>Hexapoda</taxon>
        <taxon>Insecta</taxon>
        <taxon>Pterygota</taxon>
        <taxon>Neoptera</taxon>
        <taxon>Endopterygota</taxon>
        <taxon>Coleoptera</taxon>
        <taxon>Polyphaga</taxon>
        <taxon>Cucujiformia</taxon>
        <taxon>Tenebrionidae</taxon>
        <taxon>Tenebrionidae incertae sedis</taxon>
        <taxon>Tribolium</taxon>
    </lineage>
</organism>
<keyword evidence="9" id="KW-0732">Signal</keyword>
<dbReference type="STRING" id="7070.D6X0S2"/>
<evidence type="ECO:0000256" key="6">
    <source>
        <dbReference type="ARBA" id="ARBA00023008"/>
    </source>
</evidence>
<dbReference type="OrthoDB" id="2015551at2759"/>
<comment type="similarity">
    <text evidence="1 8">Belongs to the Cu-Zn superoxide dismutase family.</text>
</comment>
<dbReference type="HOGENOM" id="CLU_056632_4_0_1"/>
<comment type="function">
    <text evidence="8">Destroys radicals which are normally produced within the cells and which are toxic to biological systems.</text>
</comment>
<evidence type="ECO:0000256" key="7">
    <source>
        <dbReference type="ARBA" id="ARBA00049204"/>
    </source>
</evidence>
<keyword evidence="12" id="KW-1185">Reference proteome</keyword>
<dbReference type="InParanoid" id="D6X0S2"/>
<keyword evidence="6 8" id="KW-0186">Copper</keyword>
<sequence>MFKLFVLALCATATLATVEKAIVCLKSGDIDGKITFTQTAEGVQVEGVINGLPKGKHGFHIHEKGALGDSCKDAGGHFNPDKKDHGAPEDAVRHVGDLGNIIADDKKVAHVNISDKIISLNGEHSIIGRAVVVHEGEDDLGKGNFNDSKTTGHAGARLVCGVIGIASDGTETCPEGPGNIAISTTGNYFLLFTGLYTLFLNLRF</sequence>
<dbReference type="OMA" id="NDAERHI"/>
<dbReference type="GO" id="GO:0019430">
    <property type="term" value="P:removal of superoxide radicals"/>
    <property type="evidence" value="ECO:0000318"/>
    <property type="project" value="GO_Central"/>
</dbReference>
<keyword evidence="2 8" id="KW-0479">Metal-binding</keyword>
<feature type="signal peptide" evidence="9">
    <location>
        <begin position="1"/>
        <end position="16"/>
    </location>
</feature>
<gene>
    <name evidence="11" type="primary">AUGUSTUS-3.0.2_11676</name>
    <name evidence="11" type="ORF">TcasGA2_TC011676</name>
</gene>
<evidence type="ECO:0000256" key="2">
    <source>
        <dbReference type="ARBA" id="ARBA00022723"/>
    </source>
</evidence>
<reference evidence="11 12" key="2">
    <citation type="journal article" date="2010" name="Nucleic Acids Res.">
        <title>BeetleBase in 2010: revisions to provide comprehensive genomic information for Tribolium castaneum.</title>
        <authorList>
            <person name="Kim H.S."/>
            <person name="Murphy T."/>
            <person name="Xia J."/>
            <person name="Caragea D."/>
            <person name="Park Y."/>
            <person name="Beeman R.W."/>
            <person name="Lorenzen M.D."/>
            <person name="Butcher S."/>
            <person name="Manak J.R."/>
            <person name="Brown S.J."/>
        </authorList>
    </citation>
    <scope>GENOME REANNOTATION</scope>
    <source>
        <strain evidence="11 12">Georgia GA2</strain>
    </source>
</reference>
<dbReference type="PROSITE" id="PS00332">
    <property type="entry name" value="SOD_CU_ZN_2"/>
    <property type="match status" value="1"/>
</dbReference>
<accession>D6X0S2</accession>
<keyword evidence="3 8" id="KW-0862">Zinc</keyword>
<evidence type="ECO:0000256" key="5">
    <source>
        <dbReference type="ARBA" id="ARBA00023002"/>
    </source>
</evidence>